<dbReference type="EMBL" id="PGEX01000001">
    <property type="protein sequence ID" value="PJJ40699.1"/>
    <property type="molecule type" value="Genomic_DNA"/>
</dbReference>
<dbReference type="OrthoDB" id="9810824at2"/>
<gene>
    <name evidence="2" type="ORF">BGX16_0636</name>
</gene>
<feature type="transmembrane region" description="Helical" evidence="1">
    <location>
        <begin position="12"/>
        <end position="34"/>
    </location>
</feature>
<keyword evidence="1" id="KW-0472">Membrane</keyword>
<organism evidence="2 3">
    <name type="scientific">Hallerella succinigenes</name>
    <dbReference type="NCBI Taxonomy" id="1896222"/>
    <lineage>
        <taxon>Bacteria</taxon>
        <taxon>Pseudomonadati</taxon>
        <taxon>Fibrobacterota</taxon>
        <taxon>Fibrobacteria</taxon>
        <taxon>Fibrobacterales</taxon>
        <taxon>Fibrobacteraceae</taxon>
        <taxon>Hallerella</taxon>
    </lineage>
</organism>
<keyword evidence="1" id="KW-1133">Transmembrane helix</keyword>
<comment type="caution">
    <text evidence="2">The sequence shown here is derived from an EMBL/GenBank/DDBJ whole genome shotgun (WGS) entry which is preliminary data.</text>
</comment>
<evidence type="ECO:0000313" key="3">
    <source>
        <dbReference type="Proteomes" id="UP000231134"/>
    </source>
</evidence>
<dbReference type="AlphaFoldDB" id="A0A2M9A4T1"/>
<reference evidence="2 3" key="1">
    <citation type="submission" date="2017-11" db="EMBL/GenBank/DDBJ databases">
        <title>Animal gut microbial communities from fecal samples from Wisconsin, USA.</title>
        <authorList>
            <person name="Neumann A."/>
        </authorList>
    </citation>
    <scope>NUCLEOTIDE SEQUENCE [LARGE SCALE GENOMIC DNA]</scope>
    <source>
        <strain evidence="2 3">UWS3</strain>
    </source>
</reference>
<feature type="transmembrane region" description="Helical" evidence="1">
    <location>
        <begin position="40"/>
        <end position="59"/>
    </location>
</feature>
<evidence type="ECO:0000313" key="2">
    <source>
        <dbReference type="EMBL" id="PJJ40699.1"/>
    </source>
</evidence>
<keyword evidence="1" id="KW-0812">Transmembrane</keyword>
<sequence length="65" mass="7462">MRYDDKRKVCQRTAIWIALLSLIDVLGIEFGFIPEESANKALNVFIVLLALALAGNFYFKNKQDR</sequence>
<evidence type="ECO:0000256" key="1">
    <source>
        <dbReference type="SAM" id="Phobius"/>
    </source>
</evidence>
<keyword evidence="3" id="KW-1185">Reference proteome</keyword>
<dbReference type="RefSeq" id="WP_100424756.1">
    <property type="nucleotide sequence ID" value="NZ_JAQXKX010000031.1"/>
</dbReference>
<accession>A0A2M9A4T1</accession>
<dbReference type="Proteomes" id="UP000231134">
    <property type="component" value="Unassembled WGS sequence"/>
</dbReference>
<protein>
    <submittedName>
        <fullName evidence="2">Uncharacterized protein</fullName>
    </submittedName>
</protein>
<proteinExistence type="predicted"/>
<name>A0A2M9A4T1_9BACT</name>